<gene>
    <name evidence="12" type="primary">yclO</name>
    <name evidence="12" type="ORF">GCM10007971_21560</name>
</gene>
<keyword evidence="5" id="KW-0410">Iron transport</keyword>
<evidence type="ECO:0000256" key="2">
    <source>
        <dbReference type="ARBA" id="ARBA00007935"/>
    </source>
</evidence>
<dbReference type="GO" id="GO:0022857">
    <property type="term" value="F:transmembrane transporter activity"/>
    <property type="evidence" value="ECO:0007669"/>
    <property type="project" value="InterPro"/>
</dbReference>
<keyword evidence="6 11" id="KW-0812">Transmembrane</keyword>
<evidence type="ECO:0000256" key="4">
    <source>
        <dbReference type="ARBA" id="ARBA00022475"/>
    </source>
</evidence>
<dbReference type="InterPro" id="IPR037294">
    <property type="entry name" value="ABC_BtuC-like"/>
</dbReference>
<comment type="subcellular location">
    <subcellularLocation>
        <location evidence="1">Cell membrane</location>
        <topology evidence="1">Multi-pass membrane protein</topology>
    </subcellularLocation>
</comment>
<accession>A0A917Y031</accession>
<comment type="similarity">
    <text evidence="2">Belongs to the binding-protein-dependent transport system permease family. FecCD subfamily.</text>
</comment>
<comment type="caution">
    <text evidence="12">The sequence shown here is derived from an EMBL/GenBank/DDBJ whole genome shotgun (WGS) entry which is preliminary data.</text>
</comment>
<keyword evidence="7 11" id="KW-1133">Transmembrane helix</keyword>
<evidence type="ECO:0000256" key="10">
    <source>
        <dbReference type="ARBA" id="ARBA00023136"/>
    </source>
</evidence>
<dbReference type="Proteomes" id="UP000624041">
    <property type="component" value="Unassembled WGS sequence"/>
</dbReference>
<keyword evidence="3" id="KW-0813">Transport</keyword>
<keyword evidence="13" id="KW-1185">Reference proteome</keyword>
<evidence type="ECO:0000256" key="1">
    <source>
        <dbReference type="ARBA" id="ARBA00004651"/>
    </source>
</evidence>
<reference evidence="12" key="2">
    <citation type="submission" date="2020-09" db="EMBL/GenBank/DDBJ databases">
        <authorList>
            <person name="Sun Q."/>
            <person name="Ohkuma M."/>
        </authorList>
    </citation>
    <scope>NUCLEOTIDE SEQUENCE</scope>
    <source>
        <strain evidence="12">JCM 17251</strain>
    </source>
</reference>
<dbReference type="GO" id="GO:0005886">
    <property type="term" value="C:plasma membrane"/>
    <property type="evidence" value="ECO:0007669"/>
    <property type="project" value="UniProtKB-SubCell"/>
</dbReference>
<dbReference type="AlphaFoldDB" id="A0A917Y031"/>
<feature type="transmembrane region" description="Helical" evidence="11">
    <location>
        <begin position="261"/>
        <end position="283"/>
    </location>
</feature>
<feature type="transmembrane region" description="Helical" evidence="11">
    <location>
        <begin position="6"/>
        <end position="26"/>
    </location>
</feature>
<dbReference type="EMBL" id="BMOS01000013">
    <property type="protein sequence ID" value="GGN58943.1"/>
    <property type="molecule type" value="Genomic_DNA"/>
</dbReference>
<feature type="transmembrane region" description="Helical" evidence="11">
    <location>
        <begin position="128"/>
        <end position="154"/>
    </location>
</feature>
<name>A0A917Y031_9BACI</name>
<dbReference type="Gene3D" id="1.10.3470.10">
    <property type="entry name" value="ABC transporter involved in vitamin B12 uptake, BtuC"/>
    <property type="match status" value="1"/>
</dbReference>
<sequence>MGYKSKTIILAIISVSLALLYVFYDLTGNIDYILPRRIMKVGAIILTGGAIAFATVVFMTITNNRILTPSVLGLDSLYMLIQTVIIFIFGANSIVMMNSGLNYLISISAMILFSLVLYRFLFRGEGNNIYFLLLVGMILGTFFGSFTDFMQVLIDPNEFGIAQDRMFASINNVDRNLVYISILIIALVLLYFKRFYKYLDVLALGKDDAINLGVPFDYVVKRLLIVVAILISVATALIGPITFLGLLVVNVAYELMKTYRHFYIILGSVFISIIALLGGQFLVEKVFTFSTTVSVIINFIGGVYFIYLLLKENKSW</sequence>
<dbReference type="PANTHER" id="PTHR30472:SF19">
    <property type="entry name" value="PETROBACTIN IMPORT SYSTEM PERMEASE PROTEIN YCLO"/>
    <property type="match status" value="1"/>
</dbReference>
<organism evidence="12 13">
    <name type="scientific">Oceanobacillus indicireducens</name>
    <dbReference type="NCBI Taxonomy" id="1004261"/>
    <lineage>
        <taxon>Bacteria</taxon>
        <taxon>Bacillati</taxon>
        <taxon>Bacillota</taxon>
        <taxon>Bacilli</taxon>
        <taxon>Bacillales</taxon>
        <taxon>Bacillaceae</taxon>
        <taxon>Oceanobacillus</taxon>
    </lineage>
</organism>
<evidence type="ECO:0000256" key="3">
    <source>
        <dbReference type="ARBA" id="ARBA00022448"/>
    </source>
</evidence>
<dbReference type="CDD" id="cd06550">
    <property type="entry name" value="TM_ABC_iron-siderophores_like"/>
    <property type="match status" value="1"/>
</dbReference>
<evidence type="ECO:0000313" key="13">
    <source>
        <dbReference type="Proteomes" id="UP000624041"/>
    </source>
</evidence>
<evidence type="ECO:0000256" key="11">
    <source>
        <dbReference type="SAM" id="Phobius"/>
    </source>
</evidence>
<dbReference type="PANTHER" id="PTHR30472">
    <property type="entry name" value="FERRIC ENTEROBACTIN TRANSPORT SYSTEM PERMEASE PROTEIN"/>
    <property type="match status" value="1"/>
</dbReference>
<dbReference type="FunFam" id="1.10.3470.10:FF:000004">
    <property type="entry name" value="Iron compound ABC transporter, permease"/>
    <property type="match status" value="1"/>
</dbReference>
<proteinExistence type="inferred from homology"/>
<keyword evidence="9" id="KW-0406">Ion transport</keyword>
<evidence type="ECO:0000256" key="7">
    <source>
        <dbReference type="ARBA" id="ARBA00022989"/>
    </source>
</evidence>
<evidence type="ECO:0000256" key="6">
    <source>
        <dbReference type="ARBA" id="ARBA00022692"/>
    </source>
</evidence>
<evidence type="ECO:0000256" key="5">
    <source>
        <dbReference type="ARBA" id="ARBA00022496"/>
    </source>
</evidence>
<dbReference type="Pfam" id="PF01032">
    <property type="entry name" value="FecCD"/>
    <property type="match status" value="1"/>
</dbReference>
<feature type="transmembrane region" description="Helical" evidence="11">
    <location>
        <begin position="101"/>
        <end position="122"/>
    </location>
</feature>
<feature type="transmembrane region" description="Helical" evidence="11">
    <location>
        <begin position="223"/>
        <end position="249"/>
    </location>
</feature>
<evidence type="ECO:0000313" key="12">
    <source>
        <dbReference type="EMBL" id="GGN58943.1"/>
    </source>
</evidence>
<keyword evidence="10 11" id="KW-0472">Membrane</keyword>
<dbReference type="RefSeq" id="WP_156856046.1">
    <property type="nucleotide sequence ID" value="NZ_BMOS01000013.1"/>
</dbReference>
<feature type="transmembrane region" description="Helical" evidence="11">
    <location>
        <begin position="289"/>
        <end position="310"/>
    </location>
</feature>
<evidence type="ECO:0000256" key="8">
    <source>
        <dbReference type="ARBA" id="ARBA00023004"/>
    </source>
</evidence>
<protein>
    <submittedName>
        <fullName evidence="12">ABC transporter permease protein YclO</fullName>
    </submittedName>
</protein>
<evidence type="ECO:0000256" key="9">
    <source>
        <dbReference type="ARBA" id="ARBA00023065"/>
    </source>
</evidence>
<reference evidence="12" key="1">
    <citation type="journal article" date="2014" name="Int. J. Syst. Evol. Microbiol.">
        <title>Complete genome sequence of Corynebacterium casei LMG S-19264T (=DSM 44701T), isolated from a smear-ripened cheese.</title>
        <authorList>
            <consortium name="US DOE Joint Genome Institute (JGI-PGF)"/>
            <person name="Walter F."/>
            <person name="Albersmeier A."/>
            <person name="Kalinowski J."/>
            <person name="Ruckert C."/>
        </authorList>
    </citation>
    <scope>NUCLEOTIDE SEQUENCE</scope>
    <source>
        <strain evidence="12">JCM 17251</strain>
    </source>
</reference>
<keyword evidence="8" id="KW-0408">Iron</keyword>
<feature type="transmembrane region" description="Helical" evidence="11">
    <location>
        <begin position="38"/>
        <end position="61"/>
    </location>
</feature>
<feature type="transmembrane region" description="Helical" evidence="11">
    <location>
        <begin position="175"/>
        <end position="192"/>
    </location>
</feature>
<feature type="transmembrane region" description="Helical" evidence="11">
    <location>
        <begin position="67"/>
        <end position="89"/>
    </location>
</feature>
<keyword evidence="4" id="KW-1003">Cell membrane</keyword>
<dbReference type="SUPFAM" id="SSF81345">
    <property type="entry name" value="ABC transporter involved in vitamin B12 uptake, BtuC"/>
    <property type="match status" value="1"/>
</dbReference>
<dbReference type="GO" id="GO:0033214">
    <property type="term" value="P:siderophore-iron import into cell"/>
    <property type="evidence" value="ECO:0007669"/>
    <property type="project" value="TreeGrafter"/>
</dbReference>
<dbReference type="InterPro" id="IPR000522">
    <property type="entry name" value="ABC_transptr_permease_BtuC"/>
</dbReference>